<name>A0A392QUP6_9FABA</name>
<keyword evidence="2" id="KW-1185">Reference proteome</keyword>
<evidence type="ECO:0000313" key="1">
    <source>
        <dbReference type="EMBL" id="MCI27246.1"/>
    </source>
</evidence>
<protein>
    <submittedName>
        <fullName evidence="1">Uncharacterized protein</fullName>
    </submittedName>
</protein>
<organism evidence="1 2">
    <name type="scientific">Trifolium medium</name>
    <dbReference type="NCBI Taxonomy" id="97028"/>
    <lineage>
        <taxon>Eukaryota</taxon>
        <taxon>Viridiplantae</taxon>
        <taxon>Streptophyta</taxon>
        <taxon>Embryophyta</taxon>
        <taxon>Tracheophyta</taxon>
        <taxon>Spermatophyta</taxon>
        <taxon>Magnoliopsida</taxon>
        <taxon>eudicotyledons</taxon>
        <taxon>Gunneridae</taxon>
        <taxon>Pentapetalae</taxon>
        <taxon>rosids</taxon>
        <taxon>fabids</taxon>
        <taxon>Fabales</taxon>
        <taxon>Fabaceae</taxon>
        <taxon>Papilionoideae</taxon>
        <taxon>50 kb inversion clade</taxon>
        <taxon>NPAAA clade</taxon>
        <taxon>Hologalegina</taxon>
        <taxon>IRL clade</taxon>
        <taxon>Trifolieae</taxon>
        <taxon>Trifolium</taxon>
    </lineage>
</organism>
<dbReference type="AlphaFoldDB" id="A0A392QUP6"/>
<sequence length="96" mass="10728">MMDFGANENCKRFLEGDLLRKISDGCYDEFGTRLDEVVGLSRWCNRCGMVEQTDVPSGINYDDWILIGASCIGIEGRCTSRLKSLTMLDDGYTNDG</sequence>
<accession>A0A392QUP6</accession>
<feature type="non-terminal residue" evidence="1">
    <location>
        <position position="96"/>
    </location>
</feature>
<reference evidence="1 2" key="1">
    <citation type="journal article" date="2018" name="Front. Plant Sci.">
        <title>Red Clover (Trifolium pratense) and Zigzag Clover (T. medium) - A Picture of Genomic Similarities and Differences.</title>
        <authorList>
            <person name="Dluhosova J."/>
            <person name="Istvanek J."/>
            <person name="Nedelnik J."/>
            <person name="Repkova J."/>
        </authorList>
    </citation>
    <scope>NUCLEOTIDE SEQUENCE [LARGE SCALE GENOMIC DNA]</scope>
    <source>
        <strain evidence="2">cv. 10/8</strain>
        <tissue evidence="1">Leaf</tissue>
    </source>
</reference>
<comment type="caution">
    <text evidence="1">The sequence shown here is derived from an EMBL/GenBank/DDBJ whole genome shotgun (WGS) entry which is preliminary data.</text>
</comment>
<evidence type="ECO:0000313" key="2">
    <source>
        <dbReference type="Proteomes" id="UP000265520"/>
    </source>
</evidence>
<dbReference type="EMBL" id="LXQA010158228">
    <property type="protein sequence ID" value="MCI27246.1"/>
    <property type="molecule type" value="Genomic_DNA"/>
</dbReference>
<dbReference type="Proteomes" id="UP000265520">
    <property type="component" value="Unassembled WGS sequence"/>
</dbReference>
<proteinExistence type="predicted"/>